<dbReference type="Pfam" id="PF12076">
    <property type="entry name" value="CER1-like_C"/>
    <property type="match status" value="1"/>
</dbReference>
<accession>A0A6G1FAN7</accession>
<dbReference type="AlphaFoldDB" id="A0A6G1FAN7"/>
<dbReference type="Proteomes" id="UP000479710">
    <property type="component" value="Unassembled WGS sequence"/>
</dbReference>
<comment type="caution">
    <text evidence="3">The sequence shown here is derived from an EMBL/GenBank/DDBJ whole genome shotgun (WGS) entry which is preliminary data.</text>
</comment>
<evidence type="ECO:0000256" key="1">
    <source>
        <dbReference type="ARBA" id="ARBA00004141"/>
    </source>
</evidence>
<dbReference type="EMBL" id="SPHZ02000001">
    <property type="protein sequence ID" value="KAF0933915.1"/>
    <property type="molecule type" value="Genomic_DNA"/>
</dbReference>
<comment type="subcellular location">
    <subcellularLocation>
        <location evidence="1">Membrane</location>
        <topology evidence="1">Multi-pass membrane protein</topology>
    </subcellularLocation>
</comment>
<gene>
    <name evidence="3" type="ORF">E2562_020045</name>
</gene>
<proteinExistence type="predicted"/>
<keyword evidence="4" id="KW-1185">Reference proteome</keyword>
<dbReference type="InterPro" id="IPR021940">
    <property type="entry name" value="CER1-like_C"/>
</dbReference>
<reference evidence="3 4" key="1">
    <citation type="submission" date="2019-11" db="EMBL/GenBank/DDBJ databases">
        <title>Whole genome sequence of Oryza granulata.</title>
        <authorList>
            <person name="Li W."/>
        </authorList>
    </citation>
    <scope>NUCLEOTIDE SEQUENCE [LARGE SCALE GENOMIC DNA]</scope>
    <source>
        <strain evidence="4">cv. Menghai</strain>
        <tissue evidence="3">Leaf</tissue>
    </source>
</reference>
<dbReference type="OrthoDB" id="408954at2759"/>
<evidence type="ECO:0000259" key="2">
    <source>
        <dbReference type="Pfam" id="PF12076"/>
    </source>
</evidence>
<sequence>MKLTEEVLKVLSLGLLNQAHKLNGNGEFYLQKQPKMRVRLVDGSSLAAAVVANSVAPGTDQIILAGNLDKVARAVAVALCKRNVKVWIIGEGTRFIPCSQFQPRMIRKDCIYLTTPAMNIPRTPLNMHSCEVTAI</sequence>
<feature type="domain" description="Very-long-chain aldehyde decarbonylase CER1-like C-terminal" evidence="2">
    <location>
        <begin position="91"/>
        <end position="133"/>
    </location>
</feature>
<organism evidence="3 4">
    <name type="scientific">Oryza meyeriana var. granulata</name>
    <dbReference type="NCBI Taxonomy" id="110450"/>
    <lineage>
        <taxon>Eukaryota</taxon>
        <taxon>Viridiplantae</taxon>
        <taxon>Streptophyta</taxon>
        <taxon>Embryophyta</taxon>
        <taxon>Tracheophyta</taxon>
        <taxon>Spermatophyta</taxon>
        <taxon>Magnoliopsida</taxon>
        <taxon>Liliopsida</taxon>
        <taxon>Poales</taxon>
        <taxon>Poaceae</taxon>
        <taxon>BOP clade</taxon>
        <taxon>Oryzoideae</taxon>
        <taxon>Oryzeae</taxon>
        <taxon>Oryzinae</taxon>
        <taxon>Oryza</taxon>
        <taxon>Oryza meyeriana</taxon>
    </lineage>
</organism>
<protein>
    <recommendedName>
        <fullName evidence="2">Very-long-chain aldehyde decarbonylase CER1-like C-terminal domain-containing protein</fullName>
    </recommendedName>
</protein>
<name>A0A6G1FAN7_9ORYZ</name>
<evidence type="ECO:0000313" key="4">
    <source>
        <dbReference type="Proteomes" id="UP000479710"/>
    </source>
</evidence>
<evidence type="ECO:0000313" key="3">
    <source>
        <dbReference type="EMBL" id="KAF0933915.1"/>
    </source>
</evidence>
<dbReference type="GO" id="GO:0016020">
    <property type="term" value="C:membrane"/>
    <property type="evidence" value="ECO:0007669"/>
    <property type="project" value="UniProtKB-SubCell"/>
</dbReference>